<dbReference type="SUPFAM" id="SSF53335">
    <property type="entry name" value="S-adenosyl-L-methionine-dependent methyltransferases"/>
    <property type="match status" value="1"/>
</dbReference>
<evidence type="ECO:0000313" key="5">
    <source>
        <dbReference type="EMBL" id="TKI68683.1"/>
    </source>
</evidence>
<dbReference type="InterPro" id="IPR029063">
    <property type="entry name" value="SAM-dependent_MTases_sf"/>
</dbReference>
<dbReference type="InterPro" id="IPR050903">
    <property type="entry name" value="Bact_Chemotaxis_MeTrfase"/>
</dbReference>
<gene>
    <name evidence="5" type="ORF">FCU45_09715</name>
</gene>
<keyword evidence="6" id="KW-1185">Reference proteome</keyword>
<keyword evidence="1 5" id="KW-0489">Methyltransferase</keyword>
<proteinExistence type="predicted"/>
<dbReference type="GO" id="GO:0032259">
    <property type="term" value="P:methylation"/>
    <property type="evidence" value="ECO:0007669"/>
    <property type="project" value="UniProtKB-KW"/>
</dbReference>
<dbReference type="RefSeq" id="WP_137014741.1">
    <property type="nucleotide sequence ID" value="NZ_SZPX01000007.1"/>
</dbReference>
<dbReference type="SUPFAM" id="SSF47757">
    <property type="entry name" value="Chemotaxis receptor methyltransferase CheR, N-terminal domain"/>
    <property type="match status" value="1"/>
</dbReference>
<evidence type="ECO:0000256" key="1">
    <source>
        <dbReference type="ARBA" id="ARBA00022603"/>
    </source>
</evidence>
<dbReference type="PANTHER" id="PTHR24422">
    <property type="entry name" value="CHEMOTAXIS PROTEIN METHYLTRANSFERASE"/>
    <property type="match status" value="1"/>
</dbReference>
<dbReference type="PANTHER" id="PTHR24422:SF19">
    <property type="entry name" value="CHEMOTAXIS PROTEIN METHYLTRANSFERASE"/>
    <property type="match status" value="1"/>
</dbReference>
<keyword evidence="2 5" id="KW-0808">Transferase</keyword>
<organism evidence="5 6">
    <name type="scientific">Sulfurimonas crateris</name>
    <dbReference type="NCBI Taxonomy" id="2574727"/>
    <lineage>
        <taxon>Bacteria</taxon>
        <taxon>Pseudomonadati</taxon>
        <taxon>Campylobacterota</taxon>
        <taxon>Epsilonproteobacteria</taxon>
        <taxon>Campylobacterales</taxon>
        <taxon>Sulfurimonadaceae</taxon>
        <taxon>Sulfurimonas</taxon>
    </lineage>
</organism>
<evidence type="ECO:0000259" key="4">
    <source>
        <dbReference type="PROSITE" id="PS50123"/>
    </source>
</evidence>
<dbReference type="AlphaFoldDB" id="A0A4V5TN42"/>
<dbReference type="GO" id="GO:0008757">
    <property type="term" value="F:S-adenosylmethionine-dependent methyltransferase activity"/>
    <property type="evidence" value="ECO:0007669"/>
    <property type="project" value="InterPro"/>
</dbReference>
<comment type="caution">
    <text evidence="5">The sequence shown here is derived from an EMBL/GenBank/DDBJ whole genome shotgun (WGS) entry which is preliminary data.</text>
</comment>
<dbReference type="Proteomes" id="UP000309561">
    <property type="component" value="Unassembled WGS sequence"/>
</dbReference>
<reference evidence="5 6" key="1">
    <citation type="submission" date="2019-04" db="EMBL/GenBank/DDBJ databases">
        <title>Sulfurimonas crateris sp. nov. a facultative anaerobic sulfur-oxidizing chemolithautotrophic bacterium isolated from a terrestrial mud vulcano.</title>
        <authorList>
            <person name="Ratnikova N.M."/>
            <person name="Slobodkin A.I."/>
            <person name="Merkel A.Y."/>
            <person name="Novikov A."/>
            <person name="Bonch-Osmolovskaya E.A."/>
            <person name="Slobodkina G.B."/>
        </authorList>
    </citation>
    <scope>NUCLEOTIDE SEQUENCE [LARGE SCALE GENOMIC DNA]</scope>
    <source>
        <strain evidence="5 6">SN118</strain>
    </source>
</reference>
<feature type="domain" description="CheR-type methyltransferase" evidence="4">
    <location>
        <begin position="42"/>
        <end position="258"/>
    </location>
</feature>
<dbReference type="Gene3D" id="3.40.50.150">
    <property type="entry name" value="Vaccinia Virus protein VP39"/>
    <property type="match status" value="1"/>
</dbReference>
<name>A0A4V5TN42_9BACT</name>
<dbReference type="Pfam" id="PF01739">
    <property type="entry name" value="CheR"/>
    <property type="match status" value="1"/>
</dbReference>
<evidence type="ECO:0000256" key="3">
    <source>
        <dbReference type="ARBA" id="ARBA00022691"/>
    </source>
</evidence>
<dbReference type="InterPro" id="IPR022642">
    <property type="entry name" value="CheR_C"/>
</dbReference>
<dbReference type="EMBL" id="SZPX01000007">
    <property type="protein sequence ID" value="TKI68683.1"/>
    <property type="molecule type" value="Genomic_DNA"/>
</dbReference>
<dbReference type="SMART" id="SM00138">
    <property type="entry name" value="MeTrc"/>
    <property type="match status" value="1"/>
</dbReference>
<keyword evidence="3" id="KW-0949">S-adenosyl-L-methionine</keyword>
<evidence type="ECO:0000256" key="2">
    <source>
        <dbReference type="ARBA" id="ARBA00022679"/>
    </source>
</evidence>
<accession>A0A4V5TN42</accession>
<dbReference type="OrthoDB" id="9786165at2"/>
<evidence type="ECO:0000313" key="6">
    <source>
        <dbReference type="Proteomes" id="UP000309561"/>
    </source>
</evidence>
<sequence>MFGFLKKKEQILESTSQSVIQDFRDVVPVAEFFKNETGVTFDKQVSILQNKVTTFCKQRDIDSFSDLLKKVQGNKELKQELVDYLTTNETFFYREFKQIEELVKLVKETYTEVAILCAPSATGEEPYGIAIALLESGVAPSKFHITGIDINFDATSKAKKALYKERNVRNLSQNIIERYFTKSDSLYALKESVKSQVSFRVINLFDPSFKNIGKFDFIFSRNMLIYFDKETKLKAKEILEDLRKNPNQKIFFGHADLF</sequence>
<dbReference type="InterPro" id="IPR000780">
    <property type="entry name" value="CheR_MeTrfase"/>
</dbReference>
<dbReference type="CDD" id="cd02440">
    <property type="entry name" value="AdoMet_MTases"/>
    <property type="match status" value="1"/>
</dbReference>
<protein>
    <submittedName>
        <fullName evidence="5">Protein-glutamate O-methyltransferase CheR</fullName>
    </submittedName>
</protein>
<dbReference type="PROSITE" id="PS50123">
    <property type="entry name" value="CHER"/>
    <property type="match status" value="1"/>
</dbReference>